<dbReference type="InterPro" id="IPR002220">
    <property type="entry name" value="DapA-like"/>
</dbReference>
<organism evidence="4 5">
    <name type="scientific">Rugosimonospora acidiphila</name>
    <dbReference type="NCBI Taxonomy" id="556531"/>
    <lineage>
        <taxon>Bacteria</taxon>
        <taxon>Bacillati</taxon>
        <taxon>Actinomycetota</taxon>
        <taxon>Actinomycetes</taxon>
        <taxon>Micromonosporales</taxon>
        <taxon>Micromonosporaceae</taxon>
        <taxon>Rugosimonospora</taxon>
    </lineage>
</organism>
<dbReference type="Proteomes" id="UP001501570">
    <property type="component" value="Unassembled WGS sequence"/>
</dbReference>
<dbReference type="SUPFAM" id="SSF51569">
    <property type="entry name" value="Aldolase"/>
    <property type="match status" value="1"/>
</dbReference>
<evidence type="ECO:0000256" key="3">
    <source>
        <dbReference type="PIRNR" id="PIRNR001365"/>
    </source>
</evidence>
<protein>
    <submittedName>
        <fullName evidence="4">Dihydrodipicolinate synthase family protein</fullName>
    </submittedName>
</protein>
<dbReference type="InterPro" id="IPR013785">
    <property type="entry name" value="Aldolase_TIM"/>
</dbReference>
<comment type="caution">
    <text evidence="4">The sequence shown here is derived from an EMBL/GenBank/DDBJ whole genome shotgun (WGS) entry which is preliminary data.</text>
</comment>
<name>A0ABP9SQL9_9ACTN</name>
<reference evidence="5" key="1">
    <citation type="journal article" date="2019" name="Int. J. Syst. Evol. Microbiol.">
        <title>The Global Catalogue of Microorganisms (GCM) 10K type strain sequencing project: providing services to taxonomists for standard genome sequencing and annotation.</title>
        <authorList>
            <consortium name="The Broad Institute Genomics Platform"/>
            <consortium name="The Broad Institute Genome Sequencing Center for Infectious Disease"/>
            <person name="Wu L."/>
            <person name="Ma J."/>
        </authorList>
    </citation>
    <scope>NUCLEOTIDE SEQUENCE [LARGE SCALE GENOMIC DNA]</scope>
    <source>
        <strain evidence="5">JCM 18304</strain>
    </source>
</reference>
<dbReference type="SMART" id="SM01130">
    <property type="entry name" value="DHDPS"/>
    <property type="match status" value="1"/>
</dbReference>
<dbReference type="Pfam" id="PF00701">
    <property type="entry name" value="DHDPS"/>
    <property type="match status" value="1"/>
</dbReference>
<evidence type="ECO:0000313" key="4">
    <source>
        <dbReference type="EMBL" id="GAA5200868.1"/>
    </source>
</evidence>
<dbReference type="PANTHER" id="PTHR12128">
    <property type="entry name" value="DIHYDRODIPICOLINATE SYNTHASE"/>
    <property type="match status" value="1"/>
</dbReference>
<dbReference type="CDD" id="cd00408">
    <property type="entry name" value="DHDPS-like"/>
    <property type="match status" value="1"/>
</dbReference>
<dbReference type="Gene3D" id="3.20.20.70">
    <property type="entry name" value="Aldolase class I"/>
    <property type="match status" value="1"/>
</dbReference>
<dbReference type="PIRSF" id="PIRSF001365">
    <property type="entry name" value="DHDPS"/>
    <property type="match status" value="1"/>
</dbReference>
<evidence type="ECO:0000313" key="5">
    <source>
        <dbReference type="Proteomes" id="UP001501570"/>
    </source>
</evidence>
<gene>
    <name evidence="4" type="ORF">GCM10023322_79690</name>
</gene>
<comment type="similarity">
    <text evidence="1 3">Belongs to the DapA family.</text>
</comment>
<proteinExistence type="inferred from homology"/>
<dbReference type="EMBL" id="BAABJQ010000046">
    <property type="protein sequence ID" value="GAA5200868.1"/>
    <property type="molecule type" value="Genomic_DNA"/>
</dbReference>
<evidence type="ECO:0000256" key="1">
    <source>
        <dbReference type="ARBA" id="ARBA00007592"/>
    </source>
</evidence>
<dbReference type="RefSeq" id="WP_345638737.1">
    <property type="nucleotide sequence ID" value="NZ_BAABJQ010000046.1"/>
</dbReference>
<sequence length="309" mass="32943">MKPLTTSELRGVWGTLLLPLDDHDRIDEGRLADQLDRILAAGLDGVYAHGTAGEFTTLDEQEYDRINEMLAAACGDAGTAYQIGASHPGAQTTLARIRRAKHLMPGAFQVILPDWLPLHDDEVVAFLSRAAEVADPIPLVLYNPPHAKTPVPPALLRRLTGAVPGLIGVKMAGGDRPWFEAMRSAVPDCSIFVPGHTLASGMALGAHGSYSNIAAMSPAGAAHWYDLILRDPDAGLDIERRIGVFFARHIAPLQADGLSNPALDRFLAAVGGWADLGTRPRWPLRGAPDDAAAAARRAAGDLLPELFGQ</sequence>
<evidence type="ECO:0000256" key="2">
    <source>
        <dbReference type="ARBA" id="ARBA00023239"/>
    </source>
</evidence>
<keyword evidence="2 3" id="KW-0456">Lyase</keyword>
<dbReference type="PANTHER" id="PTHR12128:SF66">
    <property type="entry name" value="4-HYDROXY-2-OXOGLUTARATE ALDOLASE, MITOCHONDRIAL"/>
    <property type="match status" value="1"/>
</dbReference>
<keyword evidence="5" id="KW-1185">Reference proteome</keyword>
<accession>A0ABP9SQL9</accession>